<evidence type="ECO:0000256" key="2">
    <source>
        <dbReference type="ARBA" id="ARBA00009196"/>
    </source>
</evidence>
<comment type="subcellular location">
    <subcellularLocation>
        <location evidence="1">Membrane</location>
        <topology evidence="1">Multi-pass membrane protein</topology>
    </subcellularLocation>
</comment>
<dbReference type="InterPro" id="IPR013083">
    <property type="entry name" value="Znf_RING/FYVE/PHD"/>
</dbReference>
<comment type="catalytic activity">
    <reaction evidence="16">
        <text>L-threonyl-[protein] + ATP = O-phospho-L-threonyl-[protein] + ADP + H(+)</text>
        <dbReference type="Rhea" id="RHEA:46608"/>
        <dbReference type="Rhea" id="RHEA-COMP:11060"/>
        <dbReference type="Rhea" id="RHEA-COMP:11605"/>
        <dbReference type="ChEBI" id="CHEBI:15378"/>
        <dbReference type="ChEBI" id="CHEBI:30013"/>
        <dbReference type="ChEBI" id="CHEBI:30616"/>
        <dbReference type="ChEBI" id="CHEBI:61977"/>
        <dbReference type="ChEBI" id="CHEBI:456216"/>
        <dbReference type="EC" id="2.7.11.1"/>
    </reaction>
</comment>
<evidence type="ECO:0000256" key="14">
    <source>
        <dbReference type="ARBA" id="ARBA00022989"/>
    </source>
</evidence>
<protein>
    <recommendedName>
        <fullName evidence="3">non-specific serine/threonine protein kinase</fullName>
        <ecNumber evidence="3">2.7.11.1</ecNumber>
    </recommendedName>
</protein>
<dbReference type="SMART" id="SM00184">
    <property type="entry name" value="RING"/>
    <property type="match status" value="1"/>
</dbReference>
<dbReference type="GO" id="GO:0008270">
    <property type="term" value="F:zinc ion binding"/>
    <property type="evidence" value="ECO:0007669"/>
    <property type="project" value="UniProtKB-KW"/>
</dbReference>
<evidence type="ECO:0000256" key="11">
    <source>
        <dbReference type="ARBA" id="ARBA00022833"/>
    </source>
</evidence>
<evidence type="ECO:0000256" key="7">
    <source>
        <dbReference type="ARBA" id="ARBA00022723"/>
    </source>
</evidence>
<sequence length="802" mass="92474">MSSSWSKIVVPESKNLEEIMFEEVKHNFEEKRKNQQCILTLSTMKSRPADLDDEQLAKILQGEDSDQNISGNDDSDVEDVENVDDAMYWEKFDSILKDFDPIPLYNSRSKHDVTPNTEVVNICGTGFKTSVVLATFMRKGIFDKINGVMARGKEATILKATKIIESSGSITYKTYVVKVYKIKQPIIRWLYDYVTDEYKYTRKYANPRNTFLARSKAEREMTYYGRMRNAGIPCPEVIALKRHILVLSVIGDNKPAPNLQQAEIPGMETKIMIYQRVVEYMKILYNKCNFIHGDMSGENIIWFNDTCYLIDLGQAVEPHEQEALHLLFNDCTNICKFFETTFTLPNVMSPEELFLDITGYNYLNRIDLAELQEILVTKHKSIFHTIFSGYLHTRNYVSTFGMSALIESEWVRLSVPGVLRTFWLVRLCEHAGFFFLSGFWSQTDGLTPAFRLVKTLMITGCDTLTAVLGITSIVSFICHHIGRIFQWILLTEDENDKSIGTVSAILFYILALQTGLTGLEPEKRFIRLCRNFCLLFTALLHFIHNIVNPLLMSLSASHNPSLRRHLRALGVCAFLVWFPSFLLYYLWSHYTASTWLLAVSAFSIEVIVKVAVSLCIYSLFLLDAGRDTFWERLDDYVYYIRAFGNTVEFCFGIFLFFNGTWILIFESGGAIRAVMMCIHAYFNIWCDARAGWSVFMKRRTAVNKIDSLPEASEDQLRNLDDVCAICYQEMKSAKITRCKHYFHGVCLRKWLYVQDRCPLCHEILHSVEIEEHKETTVAERGVIPQIQAEDFNYSLEFEVVTI</sequence>
<comment type="similarity">
    <text evidence="2">Belongs to the protein kinase superfamily. RIO-type Ser/Thr kinase family.</text>
</comment>
<dbReference type="GO" id="GO:0005524">
    <property type="term" value="F:ATP binding"/>
    <property type="evidence" value="ECO:0007669"/>
    <property type="project" value="UniProtKB-KW"/>
</dbReference>
<dbReference type="GO" id="GO:0004674">
    <property type="term" value="F:protein serine/threonine kinase activity"/>
    <property type="evidence" value="ECO:0007669"/>
    <property type="project" value="UniProtKB-KW"/>
</dbReference>
<dbReference type="AlphaFoldDB" id="A0AAW1JXG7"/>
<keyword evidence="7" id="KW-0479">Metal-binding</keyword>
<dbReference type="InterPro" id="IPR001841">
    <property type="entry name" value="Znf_RING"/>
</dbReference>
<dbReference type="InterPro" id="IPR025754">
    <property type="entry name" value="TRC8_N_dom"/>
</dbReference>
<evidence type="ECO:0000256" key="19">
    <source>
        <dbReference type="SAM" id="Phobius"/>
    </source>
</evidence>
<dbReference type="Gene3D" id="3.30.200.20">
    <property type="entry name" value="Phosphorylase Kinase, domain 1"/>
    <property type="match status" value="1"/>
</dbReference>
<feature type="domain" description="RING-type" evidence="20">
    <location>
        <begin position="723"/>
        <end position="761"/>
    </location>
</feature>
<evidence type="ECO:0000256" key="16">
    <source>
        <dbReference type="ARBA" id="ARBA00047899"/>
    </source>
</evidence>
<keyword evidence="15 19" id="KW-0472">Membrane</keyword>
<dbReference type="InterPro" id="IPR050731">
    <property type="entry name" value="HRD1_E3_ubiq-ligases"/>
</dbReference>
<dbReference type="InterPro" id="IPR011009">
    <property type="entry name" value="Kinase-like_dom_sf"/>
</dbReference>
<dbReference type="GO" id="GO:0061630">
    <property type="term" value="F:ubiquitin protein ligase activity"/>
    <property type="evidence" value="ECO:0007669"/>
    <property type="project" value="TreeGrafter"/>
</dbReference>
<dbReference type="InterPro" id="IPR018934">
    <property type="entry name" value="RIO_dom"/>
</dbReference>
<gene>
    <name evidence="21" type="ORF">QE152_g26863</name>
</gene>
<reference evidence="21 22" key="1">
    <citation type="journal article" date="2024" name="BMC Genomics">
        <title>De novo assembly and annotation of Popillia japonica's genome with initial clues to its potential as an invasive pest.</title>
        <authorList>
            <person name="Cucini C."/>
            <person name="Boschi S."/>
            <person name="Funari R."/>
            <person name="Cardaioli E."/>
            <person name="Iannotti N."/>
            <person name="Marturano G."/>
            <person name="Paoli F."/>
            <person name="Bruttini M."/>
            <person name="Carapelli A."/>
            <person name="Frati F."/>
            <person name="Nardi F."/>
        </authorList>
    </citation>
    <scope>NUCLEOTIDE SEQUENCE [LARGE SCALE GENOMIC DNA]</scope>
    <source>
        <strain evidence="21">DMR45628</strain>
    </source>
</reference>
<keyword evidence="8" id="KW-0547">Nucleotide-binding</keyword>
<proteinExistence type="inferred from homology"/>
<evidence type="ECO:0000256" key="3">
    <source>
        <dbReference type="ARBA" id="ARBA00012513"/>
    </source>
</evidence>
<dbReference type="GO" id="GO:0043161">
    <property type="term" value="P:proteasome-mediated ubiquitin-dependent protein catabolic process"/>
    <property type="evidence" value="ECO:0007669"/>
    <property type="project" value="TreeGrafter"/>
</dbReference>
<feature type="transmembrane region" description="Helical" evidence="19">
    <location>
        <begin position="642"/>
        <end position="664"/>
    </location>
</feature>
<organism evidence="21 22">
    <name type="scientific">Popillia japonica</name>
    <name type="common">Japanese beetle</name>
    <dbReference type="NCBI Taxonomy" id="7064"/>
    <lineage>
        <taxon>Eukaryota</taxon>
        <taxon>Metazoa</taxon>
        <taxon>Ecdysozoa</taxon>
        <taxon>Arthropoda</taxon>
        <taxon>Hexapoda</taxon>
        <taxon>Insecta</taxon>
        <taxon>Pterygota</taxon>
        <taxon>Neoptera</taxon>
        <taxon>Endopterygota</taxon>
        <taxon>Coleoptera</taxon>
        <taxon>Polyphaga</taxon>
        <taxon>Scarabaeiformia</taxon>
        <taxon>Scarabaeidae</taxon>
        <taxon>Rutelinae</taxon>
        <taxon>Popillia</taxon>
    </lineage>
</organism>
<dbReference type="EC" id="2.7.11.1" evidence="3"/>
<dbReference type="Gene3D" id="1.10.510.10">
    <property type="entry name" value="Transferase(Phosphotransferase) domain 1"/>
    <property type="match status" value="1"/>
</dbReference>
<comment type="catalytic activity">
    <reaction evidence="17">
        <text>L-seryl-[protein] + ATP = O-phospho-L-seryl-[protein] + ADP + H(+)</text>
        <dbReference type="Rhea" id="RHEA:17989"/>
        <dbReference type="Rhea" id="RHEA-COMP:9863"/>
        <dbReference type="Rhea" id="RHEA-COMP:11604"/>
        <dbReference type="ChEBI" id="CHEBI:15378"/>
        <dbReference type="ChEBI" id="CHEBI:29999"/>
        <dbReference type="ChEBI" id="CHEBI:30616"/>
        <dbReference type="ChEBI" id="CHEBI:83421"/>
        <dbReference type="ChEBI" id="CHEBI:456216"/>
        <dbReference type="EC" id="2.7.11.1"/>
    </reaction>
</comment>
<keyword evidence="6 19" id="KW-0812">Transmembrane</keyword>
<dbReference type="SMART" id="SM00090">
    <property type="entry name" value="RIO"/>
    <property type="match status" value="1"/>
</dbReference>
<name>A0AAW1JXG7_POPJA</name>
<evidence type="ECO:0000313" key="22">
    <source>
        <dbReference type="Proteomes" id="UP001458880"/>
    </source>
</evidence>
<evidence type="ECO:0000256" key="1">
    <source>
        <dbReference type="ARBA" id="ARBA00004141"/>
    </source>
</evidence>
<evidence type="ECO:0000256" key="10">
    <source>
        <dbReference type="ARBA" id="ARBA00022777"/>
    </source>
</evidence>
<evidence type="ECO:0000256" key="18">
    <source>
        <dbReference type="PROSITE-ProRule" id="PRU00175"/>
    </source>
</evidence>
<feature type="transmembrane region" description="Helical" evidence="19">
    <location>
        <begin position="593"/>
        <end position="622"/>
    </location>
</feature>
<evidence type="ECO:0000256" key="8">
    <source>
        <dbReference type="ARBA" id="ARBA00022741"/>
    </source>
</evidence>
<evidence type="ECO:0000256" key="5">
    <source>
        <dbReference type="ARBA" id="ARBA00022679"/>
    </source>
</evidence>
<accession>A0AAW1JXG7</accession>
<feature type="transmembrane region" description="Helical" evidence="19">
    <location>
        <begin position="499"/>
        <end position="519"/>
    </location>
</feature>
<keyword evidence="13" id="KW-0460">Magnesium</keyword>
<feature type="transmembrane region" description="Helical" evidence="19">
    <location>
        <begin position="568"/>
        <end position="587"/>
    </location>
</feature>
<evidence type="ECO:0000313" key="21">
    <source>
        <dbReference type="EMBL" id="KAK9708995.1"/>
    </source>
</evidence>
<evidence type="ECO:0000256" key="9">
    <source>
        <dbReference type="ARBA" id="ARBA00022771"/>
    </source>
</evidence>
<dbReference type="SUPFAM" id="SSF56112">
    <property type="entry name" value="Protein kinase-like (PK-like)"/>
    <property type="match status" value="1"/>
</dbReference>
<comment type="caution">
    <text evidence="21">The sequence shown here is derived from an EMBL/GenBank/DDBJ whole genome shotgun (WGS) entry which is preliminary data.</text>
</comment>
<keyword evidence="22" id="KW-1185">Reference proteome</keyword>
<keyword evidence="4" id="KW-0723">Serine/threonine-protein kinase</keyword>
<dbReference type="Pfam" id="PF13923">
    <property type="entry name" value="zf-C3HC4_2"/>
    <property type="match status" value="1"/>
</dbReference>
<keyword evidence="11" id="KW-0862">Zinc</keyword>
<dbReference type="GO" id="GO:0036503">
    <property type="term" value="P:ERAD pathway"/>
    <property type="evidence" value="ECO:0007669"/>
    <property type="project" value="TreeGrafter"/>
</dbReference>
<dbReference type="Gene3D" id="3.30.40.10">
    <property type="entry name" value="Zinc/RING finger domain, C3HC4 (zinc finger)"/>
    <property type="match status" value="1"/>
</dbReference>
<keyword evidence="5" id="KW-0808">Transferase</keyword>
<evidence type="ECO:0000256" key="6">
    <source>
        <dbReference type="ARBA" id="ARBA00022692"/>
    </source>
</evidence>
<dbReference type="PROSITE" id="PS50089">
    <property type="entry name" value="ZF_RING_2"/>
    <property type="match status" value="1"/>
</dbReference>
<dbReference type="PANTHER" id="PTHR22763">
    <property type="entry name" value="RING ZINC FINGER PROTEIN"/>
    <property type="match status" value="1"/>
</dbReference>
<feature type="transmembrane region" description="Helical" evidence="19">
    <location>
        <begin position="456"/>
        <end position="478"/>
    </location>
</feature>
<keyword evidence="10" id="KW-0418">Kinase</keyword>
<dbReference type="Pfam" id="PF13705">
    <property type="entry name" value="TRC8_N"/>
    <property type="match status" value="1"/>
</dbReference>
<evidence type="ECO:0000256" key="13">
    <source>
        <dbReference type="ARBA" id="ARBA00022842"/>
    </source>
</evidence>
<evidence type="ECO:0000259" key="20">
    <source>
        <dbReference type="PROSITE" id="PS50089"/>
    </source>
</evidence>
<evidence type="ECO:0000256" key="12">
    <source>
        <dbReference type="ARBA" id="ARBA00022840"/>
    </source>
</evidence>
<dbReference type="PANTHER" id="PTHR22763:SF163">
    <property type="entry name" value="E3 UBIQUITIN-PROTEIN LIGASE RNF139"/>
    <property type="match status" value="1"/>
</dbReference>
<dbReference type="InterPro" id="IPR000687">
    <property type="entry name" value="RIO_kinase"/>
</dbReference>
<keyword evidence="14 19" id="KW-1133">Transmembrane helix</keyword>
<keyword evidence="9 18" id="KW-0863">Zinc-finger</keyword>
<dbReference type="EMBL" id="JASPKY010000318">
    <property type="protein sequence ID" value="KAK9708995.1"/>
    <property type="molecule type" value="Genomic_DNA"/>
</dbReference>
<keyword evidence="12" id="KW-0067">ATP-binding</keyword>
<evidence type="ECO:0000256" key="4">
    <source>
        <dbReference type="ARBA" id="ARBA00022527"/>
    </source>
</evidence>
<dbReference type="CDD" id="cd16476">
    <property type="entry name" value="RING-H2_RNF139-like"/>
    <property type="match status" value="1"/>
</dbReference>
<evidence type="ECO:0000256" key="15">
    <source>
        <dbReference type="ARBA" id="ARBA00023136"/>
    </source>
</evidence>
<dbReference type="Proteomes" id="UP001458880">
    <property type="component" value="Unassembled WGS sequence"/>
</dbReference>
<dbReference type="GO" id="GO:0036513">
    <property type="term" value="C:Derlin-1 retrotranslocation complex"/>
    <property type="evidence" value="ECO:0007669"/>
    <property type="project" value="TreeGrafter"/>
</dbReference>
<dbReference type="SUPFAM" id="SSF57850">
    <property type="entry name" value="RING/U-box"/>
    <property type="match status" value="1"/>
</dbReference>
<feature type="transmembrane region" description="Helical" evidence="19">
    <location>
        <begin position="525"/>
        <end position="547"/>
    </location>
</feature>
<dbReference type="Pfam" id="PF01163">
    <property type="entry name" value="RIO1"/>
    <property type="match status" value="1"/>
</dbReference>
<evidence type="ECO:0000256" key="17">
    <source>
        <dbReference type="ARBA" id="ARBA00048679"/>
    </source>
</evidence>